<name>A0A3S3PCG0_9ACAR</name>
<dbReference type="PANTHER" id="PTHR31195">
    <property type="entry name" value="GEO02494P1"/>
    <property type="match status" value="1"/>
</dbReference>
<dbReference type="InterPro" id="IPR027911">
    <property type="entry name" value="DUF4604"/>
</dbReference>
<organism evidence="3 5">
    <name type="scientific">Dinothrombium tinctorium</name>
    <dbReference type="NCBI Taxonomy" id="1965070"/>
    <lineage>
        <taxon>Eukaryota</taxon>
        <taxon>Metazoa</taxon>
        <taxon>Ecdysozoa</taxon>
        <taxon>Arthropoda</taxon>
        <taxon>Chelicerata</taxon>
        <taxon>Arachnida</taxon>
        <taxon>Acari</taxon>
        <taxon>Acariformes</taxon>
        <taxon>Trombidiformes</taxon>
        <taxon>Prostigmata</taxon>
        <taxon>Anystina</taxon>
        <taxon>Parasitengona</taxon>
        <taxon>Trombidioidea</taxon>
        <taxon>Trombidiidae</taxon>
        <taxon>Dinothrombium</taxon>
    </lineage>
</organism>
<protein>
    <recommendedName>
        <fullName evidence="2">DUF4604 domain-containing protein</fullName>
    </recommendedName>
</protein>
<dbReference type="EMBL" id="NCKU01001327">
    <property type="protein sequence ID" value="RWS12421.1"/>
    <property type="molecule type" value="Genomic_DNA"/>
</dbReference>
<feature type="region of interest" description="Disordered" evidence="1">
    <location>
        <begin position="29"/>
        <end position="49"/>
    </location>
</feature>
<reference evidence="3" key="2">
    <citation type="submission" date="2018-11" db="EMBL/GenBank/DDBJ databases">
        <title>Trombidioid mite genomics.</title>
        <authorList>
            <person name="Dong X."/>
        </authorList>
    </citation>
    <scope>NUCLEOTIDE SEQUENCE</scope>
    <source>
        <strain evidence="3">UoL-WK</strain>
    </source>
</reference>
<evidence type="ECO:0000313" key="3">
    <source>
        <dbReference type="EMBL" id="RWS12408.1"/>
    </source>
</evidence>
<feature type="domain" description="DUF4604" evidence="2">
    <location>
        <begin position="5"/>
        <end position="164"/>
    </location>
</feature>
<gene>
    <name evidence="4" type="ORF">B4U79_09018</name>
    <name evidence="3" type="ORF">B4U79_12446</name>
</gene>
<feature type="compositionally biased region" description="Basic and acidic residues" evidence="1">
    <location>
        <begin position="30"/>
        <end position="49"/>
    </location>
</feature>
<dbReference type="OrthoDB" id="10043580at2759"/>
<evidence type="ECO:0000256" key="1">
    <source>
        <dbReference type="SAM" id="MobiDB-lite"/>
    </source>
</evidence>
<dbReference type="PANTHER" id="PTHR31195:SF2">
    <property type="entry name" value="GEO02494P1"/>
    <property type="match status" value="1"/>
</dbReference>
<dbReference type="EMBL" id="NCKU01001331">
    <property type="protein sequence ID" value="RWS12408.1"/>
    <property type="molecule type" value="Genomic_DNA"/>
</dbReference>
<feature type="compositionally biased region" description="Polar residues" evidence="1">
    <location>
        <begin position="140"/>
        <end position="149"/>
    </location>
</feature>
<dbReference type="Proteomes" id="UP000285301">
    <property type="component" value="Unassembled WGS sequence"/>
</dbReference>
<dbReference type="Pfam" id="PF15377">
    <property type="entry name" value="DUF4604"/>
    <property type="match status" value="1"/>
</dbReference>
<feature type="region of interest" description="Disordered" evidence="1">
    <location>
        <begin position="110"/>
        <end position="149"/>
    </location>
</feature>
<sequence length="167" mass="19239">MSKRNRITYAKPEEPAFLRRIKQQIGYREAPNRELLPKAEPEDFTDRHGEKPTVAFVDSSVSREEAEAFIENLNSGCLPFQSLANVLIVFIRSDDHSSLQQRVLFRKPVKKNSETKSTMIQSSKRQADSADYHSSRYKQMRTNETESLTKSVKNVHLLSFNEEDDSS</sequence>
<dbReference type="InterPro" id="IPR040219">
    <property type="entry name" value="KIAA1143-like"/>
</dbReference>
<dbReference type="AlphaFoldDB" id="A0A3S3PCG0"/>
<comment type="caution">
    <text evidence="3">The sequence shown here is derived from an EMBL/GenBank/DDBJ whole genome shotgun (WGS) entry which is preliminary data.</text>
</comment>
<dbReference type="STRING" id="1965070.A0A3S3PCG0"/>
<evidence type="ECO:0000313" key="5">
    <source>
        <dbReference type="Proteomes" id="UP000285301"/>
    </source>
</evidence>
<proteinExistence type="predicted"/>
<accession>A0A3S3PCG0</accession>
<evidence type="ECO:0000313" key="4">
    <source>
        <dbReference type="EMBL" id="RWS12421.1"/>
    </source>
</evidence>
<feature type="compositionally biased region" description="Basic and acidic residues" evidence="1">
    <location>
        <begin position="125"/>
        <end position="134"/>
    </location>
</feature>
<feature type="compositionally biased region" description="Polar residues" evidence="1">
    <location>
        <begin position="115"/>
        <end position="124"/>
    </location>
</feature>
<reference evidence="3 5" key="1">
    <citation type="journal article" date="2018" name="Gigascience">
        <title>Genomes of trombidid mites reveal novel predicted allergens and laterally-transferred genes associated with secondary metabolism.</title>
        <authorList>
            <person name="Dong X."/>
            <person name="Chaisiri K."/>
            <person name="Xia D."/>
            <person name="Armstrong S.D."/>
            <person name="Fang Y."/>
            <person name="Donnelly M.J."/>
            <person name="Kadowaki T."/>
            <person name="McGarry J.W."/>
            <person name="Darby A.C."/>
            <person name="Makepeace B.L."/>
        </authorList>
    </citation>
    <scope>NUCLEOTIDE SEQUENCE [LARGE SCALE GENOMIC DNA]</scope>
    <source>
        <strain evidence="3">UoL-WK</strain>
    </source>
</reference>
<evidence type="ECO:0000259" key="2">
    <source>
        <dbReference type="Pfam" id="PF15377"/>
    </source>
</evidence>
<keyword evidence="5" id="KW-1185">Reference proteome</keyword>